<dbReference type="InterPro" id="IPR003824">
    <property type="entry name" value="UppP"/>
</dbReference>
<proteinExistence type="inferred from homology"/>
<keyword evidence="6 14" id="KW-0812">Transmembrane</keyword>
<comment type="subcellular location">
    <subcellularLocation>
        <location evidence="1 14">Cell membrane</location>
        <topology evidence="1 14">Multi-pass membrane protein</topology>
    </subcellularLocation>
</comment>
<dbReference type="Pfam" id="PF02673">
    <property type="entry name" value="BacA"/>
    <property type="match status" value="1"/>
</dbReference>
<evidence type="ECO:0000256" key="9">
    <source>
        <dbReference type="ARBA" id="ARBA00023136"/>
    </source>
</evidence>
<feature type="transmembrane region" description="Helical" evidence="14">
    <location>
        <begin position="117"/>
        <end position="133"/>
    </location>
</feature>
<evidence type="ECO:0000313" key="15">
    <source>
        <dbReference type="EMBL" id="SLN10441.1"/>
    </source>
</evidence>
<keyword evidence="10 14" id="KW-0046">Antibiotic resistance</keyword>
<feature type="transmembrane region" description="Helical" evidence="14">
    <location>
        <begin position="42"/>
        <end position="60"/>
    </location>
</feature>
<dbReference type="GO" id="GO:0008360">
    <property type="term" value="P:regulation of cell shape"/>
    <property type="evidence" value="ECO:0007669"/>
    <property type="project" value="UniProtKB-KW"/>
</dbReference>
<feature type="transmembrane region" description="Helical" evidence="14">
    <location>
        <begin position="81"/>
        <end position="105"/>
    </location>
</feature>
<keyword evidence="5 14" id="KW-1003">Cell membrane</keyword>
<evidence type="ECO:0000256" key="7">
    <source>
        <dbReference type="ARBA" id="ARBA00022801"/>
    </source>
</evidence>
<evidence type="ECO:0000313" key="16">
    <source>
        <dbReference type="Proteomes" id="UP000193862"/>
    </source>
</evidence>
<keyword evidence="9 14" id="KW-0472">Membrane</keyword>
<evidence type="ECO:0000256" key="10">
    <source>
        <dbReference type="ARBA" id="ARBA00023251"/>
    </source>
</evidence>
<feature type="transmembrane region" description="Helical" evidence="14">
    <location>
        <begin position="251"/>
        <end position="270"/>
    </location>
</feature>
<comment type="catalytic activity">
    <reaction evidence="13 14">
        <text>di-trans,octa-cis-undecaprenyl diphosphate + H2O = di-trans,octa-cis-undecaprenyl phosphate + phosphate + H(+)</text>
        <dbReference type="Rhea" id="RHEA:28094"/>
        <dbReference type="ChEBI" id="CHEBI:15377"/>
        <dbReference type="ChEBI" id="CHEBI:15378"/>
        <dbReference type="ChEBI" id="CHEBI:43474"/>
        <dbReference type="ChEBI" id="CHEBI:58405"/>
        <dbReference type="ChEBI" id="CHEBI:60392"/>
        <dbReference type="EC" id="3.6.1.27"/>
    </reaction>
</comment>
<dbReference type="GO" id="GO:0009252">
    <property type="term" value="P:peptidoglycan biosynthetic process"/>
    <property type="evidence" value="ECO:0007669"/>
    <property type="project" value="UniProtKB-KW"/>
</dbReference>
<sequence length="276" mass="29685">MSILYLLLVAIIQGLTEFLPVSSSGHLILLPLLTGMQDQGQAIDVAVHVGTLGAVIFYFWREVRVGLLGIPRMLTGRIDTPGAKLAFLLLIATIPVIILGLILSASGLSDALRSVKVIGWTMLIFGLVLYWFDQKGPEVKEDRDWTLREAVILGLWQAIALIPGTSRSGITMTGARAMGYKREDAARISMLMSIPTILASGLLLGVEVAGDANWALLKDAAIGAVFAFGAALLALTLMMRLLRSISFTPYVVYRVLLGLILLALAYSGHLPDVSTV</sequence>
<evidence type="ECO:0000256" key="12">
    <source>
        <dbReference type="ARBA" id="ARBA00032932"/>
    </source>
</evidence>
<evidence type="ECO:0000256" key="6">
    <source>
        <dbReference type="ARBA" id="ARBA00022692"/>
    </source>
</evidence>
<evidence type="ECO:0000256" key="14">
    <source>
        <dbReference type="HAMAP-Rule" id="MF_01006"/>
    </source>
</evidence>
<feature type="transmembrane region" description="Helical" evidence="14">
    <location>
        <begin position="188"/>
        <end position="208"/>
    </location>
</feature>
<comment type="similarity">
    <text evidence="2 14">Belongs to the UppP family.</text>
</comment>
<dbReference type="NCBIfam" id="NF001393">
    <property type="entry name" value="PRK00281.2-4"/>
    <property type="match status" value="1"/>
</dbReference>
<dbReference type="GO" id="GO:0071555">
    <property type="term" value="P:cell wall organization"/>
    <property type="evidence" value="ECO:0007669"/>
    <property type="project" value="UniProtKB-KW"/>
</dbReference>
<protein>
    <recommendedName>
        <fullName evidence="4 14">Undecaprenyl-diphosphatase</fullName>
        <ecNumber evidence="3 14">3.6.1.27</ecNumber>
    </recommendedName>
    <alternativeName>
        <fullName evidence="12 14">Bacitracin resistance protein</fullName>
    </alternativeName>
    <alternativeName>
        <fullName evidence="11 14">Undecaprenyl pyrophosphate phosphatase</fullName>
    </alternativeName>
</protein>
<dbReference type="EMBL" id="FWFS01000001">
    <property type="protein sequence ID" value="SLN10441.1"/>
    <property type="molecule type" value="Genomic_DNA"/>
</dbReference>
<comment type="miscellaneous">
    <text evidence="14">Bacitracin is thought to be involved in the inhibition of peptidoglycan synthesis by sequestering undecaprenyl diphosphate, thereby reducing the pool of lipid carrier available.</text>
</comment>
<evidence type="ECO:0000256" key="11">
    <source>
        <dbReference type="ARBA" id="ARBA00032707"/>
    </source>
</evidence>
<keyword evidence="7 14" id="KW-0378">Hydrolase</keyword>
<gene>
    <name evidence="14 15" type="primary">uppP</name>
    <name evidence="15" type="ORF">AQS8620_00041</name>
</gene>
<name>A0A1Y5R6N6_9RHOB</name>
<evidence type="ECO:0000256" key="5">
    <source>
        <dbReference type="ARBA" id="ARBA00022475"/>
    </source>
</evidence>
<evidence type="ECO:0000256" key="3">
    <source>
        <dbReference type="ARBA" id="ARBA00012374"/>
    </source>
</evidence>
<evidence type="ECO:0000256" key="1">
    <source>
        <dbReference type="ARBA" id="ARBA00004651"/>
    </source>
</evidence>
<feature type="transmembrane region" description="Helical" evidence="14">
    <location>
        <begin position="220"/>
        <end position="239"/>
    </location>
</feature>
<accession>A0A1Y5R6N6</accession>
<keyword evidence="14" id="KW-0573">Peptidoglycan synthesis</keyword>
<keyword evidence="16" id="KW-1185">Reference proteome</keyword>
<dbReference type="OrthoDB" id="9808289at2"/>
<evidence type="ECO:0000256" key="2">
    <source>
        <dbReference type="ARBA" id="ARBA00010621"/>
    </source>
</evidence>
<keyword evidence="14" id="KW-0961">Cell wall biogenesis/degradation</keyword>
<dbReference type="GO" id="GO:0005886">
    <property type="term" value="C:plasma membrane"/>
    <property type="evidence" value="ECO:0007669"/>
    <property type="project" value="UniProtKB-SubCell"/>
</dbReference>
<organism evidence="15 16">
    <name type="scientific">Aquimixticola soesokkakensis</name>
    <dbReference type="NCBI Taxonomy" id="1519096"/>
    <lineage>
        <taxon>Bacteria</taxon>
        <taxon>Pseudomonadati</taxon>
        <taxon>Pseudomonadota</taxon>
        <taxon>Alphaproteobacteria</taxon>
        <taxon>Rhodobacterales</taxon>
        <taxon>Paracoccaceae</taxon>
        <taxon>Aquimixticola</taxon>
    </lineage>
</organism>
<dbReference type="Proteomes" id="UP000193862">
    <property type="component" value="Unassembled WGS sequence"/>
</dbReference>
<dbReference type="RefSeq" id="WP_085834814.1">
    <property type="nucleotide sequence ID" value="NZ_FWFS01000001.1"/>
</dbReference>
<keyword evidence="14" id="KW-0133">Cell shape</keyword>
<dbReference type="GO" id="GO:0046677">
    <property type="term" value="P:response to antibiotic"/>
    <property type="evidence" value="ECO:0007669"/>
    <property type="project" value="UniProtKB-UniRule"/>
</dbReference>
<dbReference type="PANTHER" id="PTHR30622">
    <property type="entry name" value="UNDECAPRENYL-DIPHOSPHATASE"/>
    <property type="match status" value="1"/>
</dbReference>
<dbReference type="PANTHER" id="PTHR30622:SF4">
    <property type="entry name" value="UNDECAPRENYL-DIPHOSPHATASE"/>
    <property type="match status" value="1"/>
</dbReference>
<dbReference type="AlphaFoldDB" id="A0A1Y5R6N6"/>
<comment type="function">
    <text evidence="14">Catalyzes the dephosphorylation of undecaprenyl diphosphate (UPP). Confers resistance to bacitracin.</text>
</comment>
<keyword evidence="8 14" id="KW-1133">Transmembrane helix</keyword>
<evidence type="ECO:0000256" key="8">
    <source>
        <dbReference type="ARBA" id="ARBA00022989"/>
    </source>
</evidence>
<dbReference type="HAMAP" id="MF_01006">
    <property type="entry name" value="Undec_diphosphatase"/>
    <property type="match status" value="1"/>
</dbReference>
<reference evidence="15 16" key="1">
    <citation type="submission" date="2017-03" db="EMBL/GenBank/DDBJ databases">
        <authorList>
            <person name="Afonso C.L."/>
            <person name="Miller P.J."/>
            <person name="Scott M.A."/>
            <person name="Spackman E."/>
            <person name="Goraichik I."/>
            <person name="Dimitrov K.M."/>
            <person name="Suarez D.L."/>
            <person name="Swayne D.E."/>
        </authorList>
    </citation>
    <scope>NUCLEOTIDE SEQUENCE [LARGE SCALE GENOMIC DNA]</scope>
    <source>
        <strain evidence="15 16">CECT 8620</strain>
    </source>
</reference>
<dbReference type="GO" id="GO:0050380">
    <property type="term" value="F:undecaprenyl-diphosphatase activity"/>
    <property type="evidence" value="ECO:0007669"/>
    <property type="project" value="UniProtKB-UniRule"/>
</dbReference>
<evidence type="ECO:0000256" key="4">
    <source>
        <dbReference type="ARBA" id="ARBA00021581"/>
    </source>
</evidence>
<dbReference type="EC" id="3.6.1.27" evidence="3 14"/>
<evidence type="ECO:0000256" key="13">
    <source>
        <dbReference type="ARBA" id="ARBA00047594"/>
    </source>
</evidence>